<keyword evidence="2" id="KW-0150">Chloroplast</keyword>
<protein>
    <submittedName>
        <fullName evidence="2">Uncharacterized protein</fullName>
    </submittedName>
</protein>
<evidence type="ECO:0000256" key="1">
    <source>
        <dbReference type="SAM" id="Phobius"/>
    </source>
</evidence>
<geneLocation type="chloroplast" evidence="2"/>
<dbReference type="EMBL" id="MG598531">
    <property type="protein sequence ID" value="AWD77453.1"/>
    <property type="molecule type" value="Genomic_DNA"/>
</dbReference>
<keyword evidence="1" id="KW-1133">Transmembrane helix</keyword>
<keyword evidence="1" id="KW-0472">Membrane</keyword>
<organism evidence="2">
    <name type="scientific">Grateloupia filicina</name>
    <dbReference type="NCBI Taxonomy" id="31455"/>
    <lineage>
        <taxon>Eukaryota</taxon>
        <taxon>Rhodophyta</taxon>
        <taxon>Florideophyceae</taxon>
        <taxon>Rhodymeniophycidae</taxon>
        <taxon>Halymeniales</taxon>
        <taxon>Halymeniaceae</taxon>
        <taxon>Grateloupia</taxon>
    </lineage>
</organism>
<dbReference type="AlphaFoldDB" id="A0A2S1FXG1"/>
<gene>
    <name evidence="2" type="primary">orf51</name>
    <name evidence="2" type="ORF">Grafi_p086</name>
</gene>
<sequence>MFCFELSNNVEINHSYFCNININIVTVNRIIVLCFIIYVFKSFNILLIDY</sequence>
<keyword evidence="2" id="KW-0934">Plastid</keyword>
<evidence type="ECO:0000313" key="2">
    <source>
        <dbReference type="EMBL" id="AWD77453.1"/>
    </source>
</evidence>
<reference evidence="2" key="1">
    <citation type="submission" date="2017-12" db="EMBL/GenBank/DDBJ databases">
        <title>Complete Sequences of the chloroplast DNA of the Grateloupia filicina.</title>
        <authorList>
            <person name="Liu T."/>
            <person name="Liu C."/>
            <person name="Li Y."/>
        </authorList>
    </citation>
    <scope>NUCLEOTIDE SEQUENCE</scope>
</reference>
<keyword evidence="1" id="KW-0812">Transmembrane</keyword>
<accession>A0A2S1FXG1</accession>
<feature type="transmembrane region" description="Helical" evidence="1">
    <location>
        <begin position="20"/>
        <end position="40"/>
    </location>
</feature>
<dbReference type="RefSeq" id="YP_009488656.1">
    <property type="nucleotide sequence ID" value="NC_037841.1"/>
</dbReference>
<dbReference type="GeneID" id="36945002"/>
<name>A0A2S1FXG1_9FLOR</name>
<proteinExistence type="predicted"/>